<dbReference type="EMBL" id="AP022595">
    <property type="protein sequence ID" value="BBY60224.1"/>
    <property type="molecule type" value="Genomic_DNA"/>
</dbReference>
<evidence type="ECO:0000256" key="1">
    <source>
        <dbReference type="SAM" id="MobiDB-lite"/>
    </source>
</evidence>
<dbReference type="Proteomes" id="UP000466445">
    <property type="component" value="Chromosome"/>
</dbReference>
<dbReference type="InterPro" id="IPR034768">
    <property type="entry name" value="4FE4S_WBL"/>
</dbReference>
<sequence length="238" mass="25549">MGTETLRNRMRRSVSNVSAGGVSLKRHPADEDARPVRRRPGLRFKRDPSEVRAVEVSCTTCSIDGCGKAPYARGMCCAHYKKFLKARSPGTARPRPAATEAEPALTARVSLPEFLAGLAAACPPLPGARCRDQVDLFDRTAAKDQAASTAALALCRACPAREACRAWFDNLPPDQRPIGVVAGQIVAEDKTTSGFQREKAERDKRIAELHAAGLTNSEIAAVTGCSKTTVLRALTGHR</sequence>
<dbReference type="AlphaFoldDB" id="A0A7I7STA4"/>
<proteinExistence type="predicted"/>
<evidence type="ECO:0000313" key="3">
    <source>
        <dbReference type="EMBL" id="BBY60224.1"/>
    </source>
</evidence>
<organism evidence="3 4">
    <name type="scientific">Mycolicibacterium sarraceniae</name>
    <dbReference type="NCBI Taxonomy" id="1534348"/>
    <lineage>
        <taxon>Bacteria</taxon>
        <taxon>Bacillati</taxon>
        <taxon>Actinomycetota</taxon>
        <taxon>Actinomycetes</taxon>
        <taxon>Mycobacteriales</taxon>
        <taxon>Mycobacteriaceae</taxon>
        <taxon>Mycolicibacterium</taxon>
    </lineage>
</organism>
<evidence type="ECO:0000313" key="4">
    <source>
        <dbReference type="Proteomes" id="UP000466445"/>
    </source>
</evidence>
<feature type="region of interest" description="Disordered" evidence="1">
    <location>
        <begin position="1"/>
        <end position="35"/>
    </location>
</feature>
<accession>A0A7I7STA4</accession>
<evidence type="ECO:0000259" key="2">
    <source>
        <dbReference type="PROSITE" id="PS51674"/>
    </source>
</evidence>
<dbReference type="PROSITE" id="PS51674">
    <property type="entry name" value="4FE4S_WBL"/>
    <property type="match status" value="1"/>
</dbReference>
<name>A0A7I7STA4_9MYCO</name>
<reference evidence="3 4" key="1">
    <citation type="journal article" date="2019" name="Emerg. Microbes Infect.">
        <title>Comprehensive subspecies identification of 175 nontuberculous mycobacteria species based on 7547 genomic profiles.</title>
        <authorList>
            <person name="Matsumoto Y."/>
            <person name="Kinjo T."/>
            <person name="Motooka D."/>
            <person name="Nabeya D."/>
            <person name="Jung N."/>
            <person name="Uechi K."/>
            <person name="Horii T."/>
            <person name="Iida T."/>
            <person name="Fujita J."/>
            <person name="Nakamura S."/>
        </authorList>
    </citation>
    <scope>NUCLEOTIDE SEQUENCE [LARGE SCALE GENOMIC DNA]</scope>
    <source>
        <strain evidence="3 4">JCM 30395</strain>
    </source>
</reference>
<gene>
    <name evidence="3" type="ORF">MSAR_33600</name>
</gene>
<feature type="domain" description="4Fe-4S Wbl-type" evidence="2">
    <location>
        <begin position="129"/>
        <end position="191"/>
    </location>
</feature>
<protein>
    <recommendedName>
        <fullName evidence="2">4Fe-4S Wbl-type domain-containing protein</fullName>
    </recommendedName>
</protein>
<keyword evidence="4" id="KW-1185">Reference proteome</keyword>
<dbReference type="KEGG" id="msar:MSAR_33600"/>